<dbReference type="InterPro" id="IPR027994">
    <property type="entry name" value="WxL_dom"/>
</dbReference>
<reference evidence="3" key="2">
    <citation type="submission" date="2020-09" db="EMBL/GenBank/DDBJ databases">
        <authorList>
            <person name="Sun Q."/>
            <person name="Sedlacek I."/>
        </authorList>
    </citation>
    <scope>NUCLEOTIDE SEQUENCE</scope>
    <source>
        <strain evidence="3">CCM 8433</strain>
    </source>
</reference>
<evidence type="ECO:0000259" key="2">
    <source>
        <dbReference type="Pfam" id="PF20609"/>
    </source>
</evidence>
<organism evidence="3 4">
    <name type="scientific">Enterococcus alcedinis</name>
    <dbReference type="NCBI Taxonomy" id="1274384"/>
    <lineage>
        <taxon>Bacteria</taxon>
        <taxon>Bacillati</taxon>
        <taxon>Bacillota</taxon>
        <taxon>Bacilli</taxon>
        <taxon>Lactobacillales</taxon>
        <taxon>Enterococcaceae</taxon>
        <taxon>Enterococcus</taxon>
    </lineage>
</organism>
<feature type="domain" description="WxL" evidence="1">
    <location>
        <begin position="285"/>
        <end position="430"/>
    </location>
</feature>
<dbReference type="Pfam" id="PF13731">
    <property type="entry name" value="WxL"/>
    <property type="match status" value="1"/>
</dbReference>
<name>A0A917JCI1_9ENTE</name>
<dbReference type="EMBL" id="BMDT01000001">
    <property type="protein sequence ID" value="GGI64690.1"/>
    <property type="molecule type" value="Genomic_DNA"/>
</dbReference>
<comment type="caution">
    <text evidence="3">The sequence shown here is derived from an EMBL/GenBank/DDBJ whole genome shotgun (WGS) entry which is preliminary data.</text>
</comment>
<evidence type="ECO:0000313" key="3">
    <source>
        <dbReference type="EMBL" id="GGI64690.1"/>
    </source>
</evidence>
<sequence length="434" mass="46736">MSLVDLEVFSNISVDNTSGTTPDNRWKPDEATKFVDFTFESKGLADVKLLPDKPTRGMLIYPDEFVTEEGTLISPSGPASVTVSGLVNLNGVLTSGLLGGLLGLLEKILGLLSSIDLIKAVQSVIQDLASIENFNQTFDITVEGNNQYATVDIDTQLVDQLLGLVTNLLNSLKQLEKSLGILGLLLGVLLGSLNNVIKELGALLQNPEAARAQLLSATVLGSTSITMPMTVTRPANLVSNLDATFIGTITQASELTLVELDLLKTSNRNTLIYLGPEEILQLDLHLPDSLDFGSHRIQARMPYALPATEKGNITLTDTRQGNRNLSLGVTQTQVWQHENRNHFLDTAELNIDFTSLTGDAGGGIVTSAENQQVTLSAFTLNQMHPIISVTNASDSVFLDLSSIAFQLELPANSLQYSGSYQTHLTWTLSDGTTP</sequence>
<keyword evidence="4" id="KW-1185">Reference proteome</keyword>
<gene>
    <name evidence="3" type="ORF">GCM10011482_03440</name>
</gene>
<dbReference type="Pfam" id="PF20609">
    <property type="entry name" value="pAdhesive_17"/>
    <property type="match status" value="1"/>
</dbReference>
<accession>A0A917JCI1</accession>
<proteinExistence type="predicted"/>
<evidence type="ECO:0008006" key="5">
    <source>
        <dbReference type="Google" id="ProtNLM"/>
    </source>
</evidence>
<dbReference type="AlphaFoldDB" id="A0A917JCI1"/>
<protein>
    <recommendedName>
        <fullName evidence="5">WxL domain-containing protein</fullName>
    </recommendedName>
</protein>
<dbReference type="Proteomes" id="UP000622610">
    <property type="component" value="Unassembled WGS sequence"/>
</dbReference>
<dbReference type="InterPro" id="IPR046762">
    <property type="entry name" value="pAdhesive_17"/>
</dbReference>
<evidence type="ECO:0000259" key="1">
    <source>
        <dbReference type="Pfam" id="PF13731"/>
    </source>
</evidence>
<feature type="domain" description="Putative adhesive" evidence="2">
    <location>
        <begin position="2"/>
        <end position="274"/>
    </location>
</feature>
<evidence type="ECO:0000313" key="4">
    <source>
        <dbReference type="Proteomes" id="UP000622610"/>
    </source>
</evidence>
<reference evidence="3" key="1">
    <citation type="journal article" date="2014" name="Int. J. Syst. Evol. Microbiol.">
        <title>Complete genome sequence of Corynebacterium casei LMG S-19264T (=DSM 44701T), isolated from a smear-ripened cheese.</title>
        <authorList>
            <consortium name="US DOE Joint Genome Institute (JGI-PGF)"/>
            <person name="Walter F."/>
            <person name="Albersmeier A."/>
            <person name="Kalinowski J."/>
            <person name="Ruckert C."/>
        </authorList>
    </citation>
    <scope>NUCLEOTIDE SEQUENCE</scope>
    <source>
        <strain evidence="3">CCM 8433</strain>
    </source>
</reference>